<protein>
    <recommendedName>
        <fullName evidence="5">EF-hand domain-containing protein</fullName>
    </recommendedName>
</protein>
<keyword evidence="2" id="KW-0677">Repeat</keyword>
<name>A0A7W5ZXU7_9SPHN</name>
<dbReference type="PANTHER" id="PTHR10827:SF98">
    <property type="entry name" value="45 KDA CALCIUM-BINDING PROTEIN"/>
    <property type="match status" value="1"/>
</dbReference>
<reference evidence="6 7" key="1">
    <citation type="submission" date="2020-08" db="EMBL/GenBank/DDBJ databases">
        <title>Genomic Encyclopedia of Type Strains, Phase IV (KMG-IV): sequencing the most valuable type-strain genomes for metagenomic binning, comparative biology and taxonomic classification.</title>
        <authorList>
            <person name="Goeker M."/>
        </authorList>
    </citation>
    <scope>NUCLEOTIDE SEQUENCE [LARGE SCALE GENOMIC DNA]</scope>
    <source>
        <strain evidence="6 7">DSM 14552</strain>
    </source>
</reference>
<comment type="caution">
    <text evidence="6">The sequence shown here is derived from an EMBL/GenBank/DDBJ whole genome shotgun (WGS) entry which is preliminary data.</text>
</comment>
<dbReference type="PROSITE" id="PS00018">
    <property type="entry name" value="EF_HAND_1"/>
    <property type="match status" value="1"/>
</dbReference>
<evidence type="ECO:0000313" key="6">
    <source>
        <dbReference type="EMBL" id="MBB3860167.1"/>
    </source>
</evidence>
<evidence type="ECO:0000256" key="1">
    <source>
        <dbReference type="ARBA" id="ARBA00022723"/>
    </source>
</evidence>
<dbReference type="Proteomes" id="UP000562395">
    <property type="component" value="Unassembled WGS sequence"/>
</dbReference>
<organism evidence="6 7">
    <name type="scientific">Novosphingobium hassiacum</name>
    <dbReference type="NCBI Taxonomy" id="173676"/>
    <lineage>
        <taxon>Bacteria</taxon>
        <taxon>Pseudomonadati</taxon>
        <taxon>Pseudomonadota</taxon>
        <taxon>Alphaproteobacteria</taxon>
        <taxon>Sphingomonadales</taxon>
        <taxon>Sphingomonadaceae</taxon>
        <taxon>Novosphingobium</taxon>
    </lineage>
</organism>
<evidence type="ECO:0000256" key="2">
    <source>
        <dbReference type="ARBA" id="ARBA00022737"/>
    </source>
</evidence>
<keyword evidence="4" id="KW-0732">Signal</keyword>
<sequence>MKKFQLAATAAVMATATVALYAATPAIAQKMDANGDKTITWAEAKAKSDQMWTRMDVNKDGKLDSADRAAKTAERFDKLDTDKNGSLSKQEFAAKPGPDGMAGPEKGKRGDRMGGHGKGGHRGMMGGGMHMMAMADANKDGTVTRAEFDTATKAHFDMADANKDGSVTAEERRAAMKSMMGKMGGMRGHGGMGAMGDGPPPPPPAD</sequence>
<accession>A0A7W5ZXU7</accession>
<dbReference type="InterPro" id="IPR018247">
    <property type="entry name" value="EF_Hand_1_Ca_BS"/>
</dbReference>
<dbReference type="InterPro" id="IPR011992">
    <property type="entry name" value="EF-hand-dom_pair"/>
</dbReference>
<gene>
    <name evidence="6" type="ORF">GGQ88_001428</name>
</gene>
<dbReference type="AlphaFoldDB" id="A0A7W5ZXU7"/>
<dbReference type="Pfam" id="PF13202">
    <property type="entry name" value="EF-hand_5"/>
    <property type="match status" value="3"/>
</dbReference>
<proteinExistence type="predicted"/>
<feature type="compositionally biased region" description="Basic and acidic residues" evidence="3">
    <location>
        <begin position="74"/>
        <end position="83"/>
    </location>
</feature>
<feature type="chain" id="PRO_5030954858" description="EF-hand domain-containing protein" evidence="4">
    <location>
        <begin position="22"/>
        <end position="206"/>
    </location>
</feature>
<evidence type="ECO:0000256" key="3">
    <source>
        <dbReference type="SAM" id="MobiDB-lite"/>
    </source>
</evidence>
<feature type="domain" description="EF-hand" evidence="5">
    <location>
        <begin position="67"/>
        <end position="102"/>
    </location>
</feature>
<evidence type="ECO:0000259" key="5">
    <source>
        <dbReference type="PROSITE" id="PS50222"/>
    </source>
</evidence>
<dbReference type="InterPro" id="IPR002048">
    <property type="entry name" value="EF_hand_dom"/>
</dbReference>
<keyword evidence="1" id="KW-0479">Metal-binding</keyword>
<dbReference type="SMART" id="SM00054">
    <property type="entry name" value="EFh"/>
    <property type="match status" value="3"/>
</dbReference>
<feature type="region of interest" description="Disordered" evidence="3">
    <location>
        <begin position="74"/>
        <end position="124"/>
    </location>
</feature>
<dbReference type="PROSITE" id="PS50222">
    <property type="entry name" value="EF_HAND_2"/>
    <property type="match status" value="2"/>
</dbReference>
<dbReference type="Gene3D" id="1.10.238.10">
    <property type="entry name" value="EF-hand"/>
    <property type="match status" value="2"/>
</dbReference>
<feature type="compositionally biased region" description="Basic and acidic residues" evidence="3">
    <location>
        <begin position="105"/>
        <end position="114"/>
    </location>
</feature>
<dbReference type="PANTHER" id="PTHR10827">
    <property type="entry name" value="RETICULOCALBIN"/>
    <property type="match status" value="1"/>
</dbReference>
<dbReference type="RefSeq" id="WP_183612404.1">
    <property type="nucleotide sequence ID" value="NZ_JACICY010000002.1"/>
</dbReference>
<evidence type="ECO:0000313" key="7">
    <source>
        <dbReference type="Proteomes" id="UP000562395"/>
    </source>
</evidence>
<dbReference type="SUPFAM" id="SSF47473">
    <property type="entry name" value="EF-hand"/>
    <property type="match status" value="2"/>
</dbReference>
<dbReference type="EMBL" id="JACICY010000002">
    <property type="protein sequence ID" value="MBB3860167.1"/>
    <property type="molecule type" value="Genomic_DNA"/>
</dbReference>
<keyword evidence="7" id="KW-1185">Reference proteome</keyword>
<feature type="domain" description="EF-hand" evidence="5">
    <location>
        <begin position="147"/>
        <end position="182"/>
    </location>
</feature>
<dbReference type="GO" id="GO:0005509">
    <property type="term" value="F:calcium ion binding"/>
    <property type="evidence" value="ECO:0007669"/>
    <property type="project" value="InterPro"/>
</dbReference>
<feature type="signal peptide" evidence="4">
    <location>
        <begin position="1"/>
        <end position="21"/>
    </location>
</feature>
<evidence type="ECO:0000256" key="4">
    <source>
        <dbReference type="SAM" id="SignalP"/>
    </source>
</evidence>